<dbReference type="EMBL" id="KB096742">
    <property type="protein sequence ID" value="ESO01940.1"/>
    <property type="molecule type" value="Genomic_DNA"/>
</dbReference>
<sequence length="290" mass="32044">MALLMLRDVRDPTKAASSNDDKSKEDTASDLNSPNINRNNNIDSSKHNNHIIDNNIEDDDDNNDIDNSFDNEACTHVLCNSDEYVEQPRCPVDSRMIQLEESNIIAKKCCGGHPSNATTCDCLPCPNTKTLCKPPQFLQLSQNVTKKPGTCCDKYHCVDKETYCYGIQCNDNSTFTCPDDSELVPVGEFDICCMKSMGNFSRNIFFEYSTLASVCCASQQSERDENDACQMIGTTGTTAAAGRASWGRMFGNYLNGVMGWNYAEIISGVIIYLPRVGFTVSSGSSFFQNC</sequence>
<dbReference type="KEGG" id="hro:HELRODRAFT_161146"/>
<dbReference type="HOGENOM" id="CLU_960692_0_0_1"/>
<evidence type="ECO:0000313" key="2">
    <source>
        <dbReference type="EMBL" id="ESO01940.1"/>
    </source>
</evidence>
<evidence type="ECO:0000256" key="1">
    <source>
        <dbReference type="SAM" id="MobiDB-lite"/>
    </source>
</evidence>
<dbReference type="OrthoDB" id="5976811at2759"/>
<proteinExistence type="predicted"/>
<protein>
    <submittedName>
        <fullName evidence="2 3">Uncharacterized protein</fullName>
    </submittedName>
</protein>
<reference evidence="2 4" key="2">
    <citation type="journal article" date="2013" name="Nature">
        <title>Insights into bilaterian evolution from three spiralian genomes.</title>
        <authorList>
            <person name="Simakov O."/>
            <person name="Marletaz F."/>
            <person name="Cho S.J."/>
            <person name="Edsinger-Gonzales E."/>
            <person name="Havlak P."/>
            <person name="Hellsten U."/>
            <person name="Kuo D.H."/>
            <person name="Larsson T."/>
            <person name="Lv J."/>
            <person name="Arendt D."/>
            <person name="Savage R."/>
            <person name="Osoegawa K."/>
            <person name="de Jong P."/>
            <person name="Grimwood J."/>
            <person name="Chapman J.A."/>
            <person name="Shapiro H."/>
            <person name="Aerts A."/>
            <person name="Otillar R.P."/>
            <person name="Terry A.Y."/>
            <person name="Boore J.L."/>
            <person name="Grigoriev I.V."/>
            <person name="Lindberg D.R."/>
            <person name="Seaver E.C."/>
            <person name="Weisblat D.A."/>
            <person name="Putnam N.H."/>
            <person name="Rokhsar D.S."/>
        </authorList>
    </citation>
    <scope>NUCLEOTIDE SEQUENCE</scope>
</reference>
<organism evidence="3 4">
    <name type="scientific">Helobdella robusta</name>
    <name type="common">Californian leech</name>
    <dbReference type="NCBI Taxonomy" id="6412"/>
    <lineage>
        <taxon>Eukaryota</taxon>
        <taxon>Metazoa</taxon>
        <taxon>Spiralia</taxon>
        <taxon>Lophotrochozoa</taxon>
        <taxon>Annelida</taxon>
        <taxon>Clitellata</taxon>
        <taxon>Hirudinea</taxon>
        <taxon>Rhynchobdellida</taxon>
        <taxon>Glossiphoniidae</taxon>
        <taxon>Helobdella</taxon>
    </lineage>
</organism>
<accession>T1ER54</accession>
<dbReference type="EMBL" id="AMQM01000754">
    <property type="status" value="NOT_ANNOTATED_CDS"/>
    <property type="molecule type" value="Genomic_DNA"/>
</dbReference>
<dbReference type="RefSeq" id="XP_009019348.1">
    <property type="nucleotide sequence ID" value="XM_009021100.1"/>
</dbReference>
<feature type="region of interest" description="Disordered" evidence="1">
    <location>
        <begin position="1"/>
        <end position="64"/>
    </location>
</feature>
<gene>
    <name evidence="3" type="primary">20199054</name>
    <name evidence="2" type="ORF">HELRODRAFT_161146</name>
</gene>
<dbReference type="InParanoid" id="T1ER54"/>
<evidence type="ECO:0000313" key="3">
    <source>
        <dbReference type="EnsemblMetazoa" id="HelroP161146"/>
    </source>
</evidence>
<dbReference type="EnsemblMetazoa" id="HelroT161146">
    <property type="protein sequence ID" value="HelroP161146"/>
    <property type="gene ID" value="HelroG161146"/>
</dbReference>
<feature type="compositionally biased region" description="Low complexity" evidence="1">
    <location>
        <begin position="29"/>
        <end position="43"/>
    </location>
</feature>
<feature type="compositionally biased region" description="Acidic residues" evidence="1">
    <location>
        <begin position="55"/>
        <end position="64"/>
    </location>
</feature>
<evidence type="ECO:0000313" key="4">
    <source>
        <dbReference type="Proteomes" id="UP000015101"/>
    </source>
</evidence>
<dbReference type="CTD" id="20199054"/>
<dbReference type="Proteomes" id="UP000015101">
    <property type="component" value="Unassembled WGS sequence"/>
</dbReference>
<reference evidence="3" key="3">
    <citation type="submission" date="2015-06" db="UniProtKB">
        <authorList>
            <consortium name="EnsemblMetazoa"/>
        </authorList>
    </citation>
    <scope>IDENTIFICATION</scope>
</reference>
<dbReference type="GeneID" id="20199054"/>
<reference evidence="4" key="1">
    <citation type="submission" date="2012-12" db="EMBL/GenBank/DDBJ databases">
        <authorList>
            <person name="Hellsten U."/>
            <person name="Grimwood J."/>
            <person name="Chapman J.A."/>
            <person name="Shapiro H."/>
            <person name="Aerts A."/>
            <person name="Otillar R.P."/>
            <person name="Terry A.Y."/>
            <person name="Boore J.L."/>
            <person name="Simakov O."/>
            <person name="Marletaz F."/>
            <person name="Cho S.-J."/>
            <person name="Edsinger-Gonzales E."/>
            <person name="Havlak P."/>
            <person name="Kuo D.-H."/>
            <person name="Larsson T."/>
            <person name="Lv J."/>
            <person name="Arendt D."/>
            <person name="Savage R."/>
            <person name="Osoegawa K."/>
            <person name="de Jong P."/>
            <person name="Lindberg D.R."/>
            <person name="Seaver E.C."/>
            <person name="Weisblat D.A."/>
            <person name="Putnam N.H."/>
            <person name="Grigoriev I.V."/>
            <person name="Rokhsar D.S."/>
        </authorList>
    </citation>
    <scope>NUCLEOTIDE SEQUENCE</scope>
</reference>
<keyword evidence="4" id="KW-1185">Reference proteome</keyword>
<name>T1ER54_HELRO</name>
<dbReference type="AlphaFoldDB" id="T1ER54"/>
<feature type="compositionally biased region" description="Basic and acidic residues" evidence="1">
    <location>
        <begin position="7"/>
        <end position="27"/>
    </location>
</feature>